<protein>
    <submittedName>
        <fullName evidence="1">Uncharacterized protein</fullName>
    </submittedName>
</protein>
<proteinExistence type="predicted"/>
<name>A0A2A6CXQ3_PRIPA</name>
<gene>
    <name evidence="1" type="primary">WBGene00274738</name>
</gene>
<reference evidence="1" key="2">
    <citation type="submission" date="2022-06" db="UniProtKB">
        <authorList>
            <consortium name="EnsemblMetazoa"/>
        </authorList>
    </citation>
    <scope>IDENTIFICATION</scope>
    <source>
        <strain evidence="1">PS312</strain>
    </source>
</reference>
<organism evidence="1 2">
    <name type="scientific">Pristionchus pacificus</name>
    <name type="common">Parasitic nematode worm</name>
    <dbReference type="NCBI Taxonomy" id="54126"/>
    <lineage>
        <taxon>Eukaryota</taxon>
        <taxon>Metazoa</taxon>
        <taxon>Ecdysozoa</taxon>
        <taxon>Nematoda</taxon>
        <taxon>Chromadorea</taxon>
        <taxon>Rhabditida</taxon>
        <taxon>Rhabditina</taxon>
        <taxon>Diplogasteromorpha</taxon>
        <taxon>Diplogasteroidea</taxon>
        <taxon>Neodiplogasteridae</taxon>
        <taxon>Pristionchus</taxon>
    </lineage>
</organism>
<keyword evidence="2" id="KW-1185">Reference proteome</keyword>
<dbReference type="Proteomes" id="UP000005239">
    <property type="component" value="Unassembled WGS sequence"/>
</dbReference>
<dbReference type="AlphaFoldDB" id="A0A2A6CXQ3"/>
<evidence type="ECO:0000313" key="2">
    <source>
        <dbReference type="Proteomes" id="UP000005239"/>
    </source>
</evidence>
<evidence type="ECO:0000313" key="1">
    <source>
        <dbReference type="EnsemblMetazoa" id="PPA36369.1"/>
    </source>
</evidence>
<accession>A0A2A6CXQ3</accession>
<sequence>MHWKIAQISGFVLVHSVHQMRLHFSQLDWDLHGTNLCTLLYQVWELNCGLVIDFPGIYESSLATWRTTVKEQIPAIKVEISIDRSSSICLSVARN</sequence>
<reference evidence="2" key="1">
    <citation type="journal article" date="2008" name="Nat. Genet.">
        <title>The Pristionchus pacificus genome provides a unique perspective on nematode lifestyle and parasitism.</title>
        <authorList>
            <person name="Dieterich C."/>
            <person name="Clifton S.W."/>
            <person name="Schuster L.N."/>
            <person name="Chinwalla A."/>
            <person name="Delehaunty K."/>
            <person name="Dinkelacker I."/>
            <person name="Fulton L."/>
            <person name="Fulton R."/>
            <person name="Godfrey J."/>
            <person name="Minx P."/>
            <person name="Mitreva M."/>
            <person name="Roeseler W."/>
            <person name="Tian H."/>
            <person name="Witte H."/>
            <person name="Yang S.P."/>
            <person name="Wilson R.K."/>
            <person name="Sommer R.J."/>
        </authorList>
    </citation>
    <scope>NUCLEOTIDE SEQUENCE [LARGE SCALE GENOMIC DNA]</scope>
    <source>
        <strain evidence="2">PS312</strain>
    </source>
</reference>
<accession>A0A8R1UQT0</accession>
<dbReference type="EnsemblMetazoa" id="PPA36369.1">
    <property type="protein sequence ID" value="PPA36369.1"/>
    <property type="gene ID" value="WBGene00274738"/>
</dbReference>